<proteinExistence type="inferred from homology"/>
<dbReference type="GO" id="GO:0046872">
    <property type="term" value="F:metal ion binding"/>
    <property type="evidence" value="ECO:0007669"/>
    <property type="project" value="UniProtKB-KW"/>
</dbReference>
<name>A0A5B9D754_9ARCH</name>
<dbReference type="GeneID" id="41328716"/>
<dbReference type="GO" id="GO:0005737">
    <property type="term" value="C:cytoplasm"/>
    <property type="evidence" value="ECO:0007669"/>
    <property type="project" value="TreeGrafter"/>
</dbReference>
<reference evidence="4 5" key="2">
    <citation type="journal article" date="2024" name="Int. J. Syst. Evol. Microbiol.">
        <title>Promethearchaeum syntrophicum gen. nov., sp. nov., an anaerobic, obligately syntrophic archaeon, the first isolate of the lineage 'Asgard' archaea, and proposal of the new archaeal phylum Promethearchaeota phyl. nov. and kingdom Promethearchaeati regn. nov.</title>
        <authorList>
            <person name="Imachi H."/>
            <person name="Nobu M.K."/>
            <person name="Kato S."/>
            <person name="Takaki Y."/>
            <person name="Miyazaki M."/>
            <person name="Miyata M."/>
            <person name="Ogawara M."/>
            <person name="Saito Y."/>
            <person name="Sakai S."/>
            <person name="Tahara Y.O."/>
            <person name="Takano Y."/>
            <person name="Tasumi E."/>
            <person name="Uematsu K."/>
            <person name="Yoshimura T."/>
            <person name="Itoh T."/>
            <person name="Ohkuma M."/>
            <person name="Takai K."/>
        </authorList>
    </citation>
    <scope>NUCLEOTIDE SEQUENCE [LARGE SCALE GENOMIC DNA]</scope>
    <source>
        <strain evidence="4 5">MK-D1</strain>
    </source>
</reference>
<comment type="similarity">
    <text evidence="1">Belongs to the GTP cyclohydrolase I type 2/NIF3 family.</text>
</comment>
<dbReference type="InterPro" id="IPR002678">
    <property type="entry name" value="DUF34/NIF3"/>
</dbReference>
<dbReference type="SUPFAM" id="SSF102705">
    <property type="entry name" value="NIF3 (NGG1p interacting factor 3)-like"/>
    <property type="match status" value="1"/>
</dbReference>
<sequence>MLSKKIAELVPRELGLGSDIYGLQFGNTLKDLNLHKIAICVDPSIKVILQAKKTKSYFIIAHHGLTQRSLIKFNEPVLNQFKLLSANNISLFILSSAWIAASGGISDIISEIAGIIVADRWYVNDNGLKKPLGRVGTPYNQNLTLDILIRSLKRKLNLKYVQVCGKLDINIKKIVVICGISLNEADLFEIVKNNCDTLISTDLVYSHFIFARKLGLNVLNVPHYACDIIAMKKLKMILSLEFPRDEFSFIESENPIILM</sequence>
<dbReference type="Proteomes" id="UP000321408">
    <property type="component" value="Chromosome"/>
</dbReference>
<evidence type="ECO:0000256" key="1">
    <source>
        <dbReference type="ARBA" id="ARBA00006964"/>
    </source>
</evidence>
<dbReference type="KEGG" id="psyt:DSAG12_00713"/>
<keyword evidence="2 3" id="KW-0479">Metal-binding</keyword>
<gene>
    <name evidence="4" type="ORF">DSAG12_00713</name>
</gene>
<evidence type="ECO:0000256" key="3">
    <source>
        <dbReference type="PIRSR" id="PIRSR602678-1"/>
    </source>
</evidence>
<evidence type="ECO:0000256" key="2">
    <source>
        <dbReference type="ARBA" id="ARBA00022723"/>
    </source>
</evidence>
<dbReference type="EMBL" id="CP042905">
    <property type="protein sequence ID" value="QEE14892.1"/>
    <property type="molecule type" value="Genomic_DNA"/>
</dbReference>
<dbReference type="PANTHER" id="PTHR13799">
    <property type="entry name" value="NGG1 INTERACTING FACTOR 3"/>
    <property type="match status" value="1"/>
</dbReference>
<feature type="binding site" evidence="3">
    <location>
        <position position="223"/>
    </location>
    <ligand>
        <name>a divalent metal cation</name>
        <dbReference type="ChEBI" id="CHEBI:60240"/>
        <label>1</label>
    </ligand>
</feature>
<dbReference type="InterPro" id="IPR036069">
    <property type="entry name" value="DUF34/NIF3_sf"/>
</dbReference>
<dbReference type="PANTHER" id="PTHR13799:SF14">
    <property type="entry name" value="GTP CYCLOHYDROLASE 1 TYPE 2 HOMOLOG"/>
    <property type="match status" value="1"/>
</dbReference>
<dbReference type="RefSeq" id="WP_162306538.1">
    <property type="nucleotide sequence ID" value="NZ_CP042905.2"/>
</dbReference>
<reference evidence="4 5" key="1">
    <citation type="journal article" date="2020" name="Nature">
        <title>Isolation of an archaeon at the prokaryote-eukaryote interface.</title>
        <authorList>
            <person name="Imachi H."/>
            <person name="Nobu M.K."/>
            <person name="Nakahara N."/>
            <person name="Morono Y."/>
            <person name="Ogawara M."/>
            <person name="Takaki Y."/>
            <person name="Takano Y."/>
            <person name="Uematsu K."/>
            <person name="Ikuta T."/>
            <person name="Ito M."/>
            <person name="Matsui Y."/>
            <person name="Miyazaki M."/>
            <person name="Murata K."/>
            <person name="Saito Y."/>
            <person name="Sakai S."/>
            <person name="Song C."/>
            <person name="Tasumi E."/>
            <person name="Yamanaka Y."/>
            <person name="Yamaguchi T."/>
            <person name="Kamagata Y."/>
            <person name="Tamaki H."/>
            <person name="Takai K."/>
        </authorList>
    </citation>
    <scope>NUCLEOTIDE SEQUENCE [LARGE SCALE GENOMIC DNA]</scope>
    <source>
        <strain evidence="4 5">MK-D1</strain>
    </source>
</reference>
<dbReference type="Pfam" id="PF01784">
    <property type="entry name" value="DUF34_NIF3"/>
    <property type="match status" value="1"/>
</dbReference>
<dbReference type="AlphaFoldDB" id="A0A5B9D754"/>
<dbReference type="Gene3D" id="3.40.1390.30">
    <property type="entry name" value="NIF3 (NGG1p interacting factor 3)-like"/>
    <property type="match status" value="2"/>
</dbReference>
<feature type="binding site" evidence="3">
    <location>
        <position position="63"/>
    </location>
    <ligand>
        <name>a divalent metal cation</name>
        <dbReference type="ChEBI" id="CHEBI:60240"/>
        <label>1</label>
    </ligand>
</feature>
<protein>
    <submittedName>
        <fullName evidence="4">Nif3-like dinuclear metal center hexameric protein</fullName>
    </submittedName>
</protein>
<accession>A0A5B9D754</accession>
<keyword evidence="5" id="KW-1185">Reference proteome</keyword>
<organism evidence="4 5">
    <name type="scientific">Promethearchaeum syntrophicum</name>
    <dbReference type="NCBI Taxonomy" id="2594042"/>
    <lineage>
        <taxon>Archaea</taxon>
        <taxon>Promethearchaeati</taxon>
        <taxon>Promethearchaeota</taxon>
        <taxon>Promethearchaeia</taxon>
        <taxon>Promethearchaeales</taxon>
        <taxon>Promethearchaeaceae</taxon>
        <taxon>Promethearchaeum</taxon>
    </lineage>
</organism>
<evidence type="ECO:0000313" key="5">
    <source>
        <dbReference type="Proteomes" id="UP000321408"/>
    </source>
</evidence>
<evidence type="ECO:0000313" key="4">
    <source>
        <dbReference type="EMBL" id="QEE14892.1"/>
    </source>
</evidence>
<feature type="binding site" evidence="3">
    <location>
        <position position="62"/>
    </location>
    <ligand>
        <name>a divalent metal cation</name>
        <dbReference type="ChEBI" id="CHEBI:60240"/>
        <label>1</label>
    </ligand>
</feature>